<keyword evidence="2" id="KW-0472">Membrane</keyword>
<proteinExistence type="predicted"/>
<evidence type="ECO:0000256" key="2">
    <source>
        <dbReference type="SAM" id="Phobius"/>
    </source>
</evidence>
<feature type="region of interest" description="Disordered" evidence="1">
    <location>
        <begin position="80"/>
        <end position="107"/>
    </location>
</feature>
<evidence type="ECO:0000256" key="1">
    <source>
        <dbReference type="SAM" id="MobiDB-lite"/>
    </source>
</evidence>
<dbReference type="EMBL" id="PUHQ01000019">
    <property type="protein sequence ID" value="KAG0663549.1"/>
    <property type="molecule type" value="Genomic_DNA"/>
</dbReference>
<keyword evidence="2" id="KW-0812">Transmembrane</keyword>
<keyword evidence="2" id="KW-1133">Transmembrane helix</keyword>
<name>A0A9P6W3I7_RHOMI</name>
<sequence>MGLHRREATDESSLLEVDGLANFAAERLRLSEPAVYRPRLQAIHSTVSESMIPESGPSLAQLPYEPAAAAPFYATSSRIRAPDDDHRGLPAPVERDQAGDLGLHGYRRPPMREYDLNYTGHRRLGEMNPFIRADAEPQGDYFREDFHLSDTLNDATHSRNYPADIETARPYLGQSSRASDANLAAESPLPSRYTGTPPNLQQGKLNQDRTSPRLVGRRRRVLARWLQAIGAVVVAGGALGATFYAEPPETQPPARSTALIALCILPFLSLCCSLYFFYLRHRRSRKKQLRKMTAAEYPALRSVGGMYPTVNFIVDPGYFARMAGLDGNGGAARRADGHEAGSPLPTFAPRAPIPAPADADSLFSYSVDT</sequence>
<feature type="region of interest" description="Disordered" evidence="1">
    <location>
        <begin position="176"/>
        <end position="211"/>
    </location>
</feature>
<comment type="caution">
    <text evidence="3">The sequence shown here is derived from an EMBL/GenBank/DDBJ whole genome shotgun (WGS) entry which is preliminary data.</text>
</comment>
<dbReference type="Proteomes" id="UP000777482">
    <property type="component" value="Unassembled WGS sequence"/>
</dbReference>
<feature type="region of interest" description="Disordered" evidence="1">
    <location>
        <begin position="330"/>
        <end position="355"/>
    </location>
</feature>
<evidence type="ECO:0008006" key="5">
    <source>
        <dbReference type="Google" id="ProtNLM"/>
    </source>
</evidence>
<dbReference type="AlphaFoldDB" id="A0A9P6W3I7"/>
<feature type="compositionally biased region" description="Basic and acidic residues" evidence="1">
    <location>
        <begin position="80"/>
        <end position="98"/>
    </location>
</feature>
<evidence type="ECO:0000313" key="3">
    <source>
        <dbReference type="EMBL" id="KAG0663549.1"/>
    </source>
</evidence>
<gene>
    <name evidence="3" type="ORF">C6P46_002445</name>
</gene>
<reference evidence="3 4" key="1">
    <citation type="submission" date="2020-11" db="EMBL/GenBank/DDBJ databases">
        <title>Kefir isolates.</title>
        <authorList>
            <person name="Marcisauskas S."/>
            <person name="Kim Y."/>
            <person name="Blasche S."/>
        </authorList>
    </citation>
    <scope>NUCLEOTIDE SEQUENCE [LARGE SCALE GENOMIC DNA]</scope>
    <source>
        <strain evidence="3 4">KR</strain>
    </source>
</reference>
<feature type="transmembrane region" description="Helical" evidence="2">
    <location>
        <begin position="222"/>
        <end position="245"/>
    </location>
</feature>
<organism evidence="3 4">
    <name type="scientific">Rhodotorula mucilaginosa</name>
    <name type="common">Yeast</name>
    <name type="synonym">Rhodotorula rubra</name>
    <dbReference type="NCBI Taxonomy" id="5537"/>
    <lineage>
        <taxon>Eukaryota</taxon>
        <taxon>Fungi</taxon>
        <taxon>Dikarya</taxon>
        <taxon>Basidiomycota</taxon>
        <taxon>Pucciniomycotina</taxon>
        <taxon>Microbotryomycetes</taxon>
        <taxon>Sporidiobolales</taxon>
        <taxon>Sporidiobolaceae</taxon>
        <taxon>Rhodotorula</taxon>
    </lineage>
</organism>
<keyword evidence="4" id="KW-1185">Reference proteome</keyword>
<evidence type="ECO:0000313" key="4">
    <source>
        <dbReference type="Proteomes" id="UP000777482"/>
    </source>
</evidence>
<feature type="transmembrane region" description="Helical" evidence="2">
    <location>
        <begin position="257"/>
        <end position="278"/>
    </location>
</feature>
<accession>A0A9P6W3I7</accession>
<feature type="compositionally biased region" description="Polar residues" evidence="1">
    <location>
        <begin position="193"/>
        <end position="205"/>
    </location>
</feature>
<protein>
    <recommendedName>
        <fullName evidence="5">Transmembrane protein</fullName>
    </recommendedName>
</protein>